<protein>
    <submittedName>
        <fullName evidence="1">Uncharacterized protein</fullName>
    </submittedName>
</protein>
<accession>A0A8H4LEL8</accession>
<dbReference type="Proteomes" id="UP000554235">
    <property type="component" value="Unassembled WGS sequence"/>
</dbReference>
<keyword evidence="2" id="KW-1185">Reference proteome</keyword>
<gene>
    <name evidence="1" type="ORF">FALBO_5101</name>
</gene>
<dbReference type="OrthoDB" id="5101730at2759"/>
<reference evidence="1 2" key="1">
    <citation type="submission" date="2020-01" db="EMBL/GenBank/DDBJ databases">
        <title>Identification and distribution of gene clusters putatively required for synthesis of sphingolipid metabolism inhibitors in phylogenetically diverse species of the filamentous fungus Fusarium.</title>
        <authorList>
            <person name="Kim H.-S."/>
            <person name="Busman M."/>
            <person name="Brown D.W."/>
            <person name="Divon H."/>
            <person name="Uhlig S."/>
            <person name="Proctor R.H."/>
        </authorList>
    </citation>
    <scope>NUCLEOTIDE SEQUENCE [LARGE SCALE GENOMIC DNA]</scope>
    <source>
        <strain evidence="1 2">NRRL 20459</strain>
    </source>
</reference>
<proteinExistence type="predicted"/>
<organism evidence="1 2">
    <name type="scientific">Fusarium albosuccineum</name>
    <dbReference type="NCBI Taxonomy" id="1237068"/>
    <lineage>
        <taxon>Eukaryota</taxon>
        <taxon>Fungi</taxon>
        <taxon>Dikarya</taxon>
        <taxon>Ascomycota</taxon>
        <taxon>Pezizomycotina</taxon>
        <taxon>Sordariomycetes</taxon>
        <taxon>Hypocreomycetidae</taxon>
        <taxon>Hypocreales</taxon>
        <taxon>Nectriaceae</taxon>
        <taxon>Fusarium</taxon>
        <taxon>Fusarium decemcellulare species complex</taxon>
    </lineage>
</organism>
<dbReference type="EMBL" id="JAADYS010000667">
    <property type="protein sequence ID" value="KAF4468007.1"/>
    <property type="molecule type" value="Genomic_DNA"/>
</dbReference>
<evidence type="ECO:0000313" key="2">
    <source>
        <dbReference type="Proteomes" id="UP000554235"/>
    </source>
</evidence>
<dbReference type="AlphaFoldDB" id="A0A8H4LEL8"/>
<sequence length="158" mass="18087">MQFDLDRNSMLDPFDEIVDEERLAWNAVYGLLVRIATTYGMSEIEFAYYCTMPAPDGQSPVFYLFHILSRPRAQAFSWDWGILARLATRLLQTMTTSCNRNAEADFAEPGRTPTVVIYWICHFICDKIRSLKDAMPGADREVIAFPEFILILGRDSSS</sequence>
<name>A0A8H4LEL8_9HYPO</name>
<evidence type="ECO:0000313" key="1">
    <source>
        <dbReference type="EMBL" id="KAF4468007.1"/>
    </source>
</evidence>
<comment type="caution">
    <text evidence="1">The sequence shown here is derived from an EMBL/GenBank/DDBJ whole genome shotgun (WGS) entry which is preliminary data.</text>
</comment>